<dbReference type="AlphaFoldDB" id="A0A0F3GNB6"/>
<evidence type="ECO:0000313" key="2">
    <source>
        <dbReference type="EMBL" id="KJU83292.1"/>
    </source>
</evidence>
<organism evidence="2 3">
    <name type="scientific">Candidatus Magnetobacterium bavaricum</name>
    <dbReference type="NCBI Taxonomy" id="29290"/>
    <lineage>
        <taxon>Bacteria</taxon>
        <taxon>Pseudomonadati</taxon>
        <taxon>Nitrospirota</taxon>
        <taxon>Thermodesulfovibrionia</taxon>
        <taxon>Thermodesulfovibrionales</taxon>
        <taxon>Candidatus Magnetobacteriaceae</taxon>
        <taxon>Candidatus Magnetobacterium</taxon>
    </lineage>
</organism>
<dbReference type="Proteomes" id="UP000033423">
    <property type="component" value="Unassembled WGS sequence"/>
</dbReference>
<keyword evidence="3" id="KW-1185">Reference proteome</keyword>
<keyword evidence="1" id="KW-0812">Transmembrane</keyword>
<feature type="transmembrane region" description="Helical" evidence="1">
    <location>
        <begin position="26"/>
        <end position="50"/>
    </location>
</feature>
<dbReference type="EMBL" id="LACI01001964">
    <property type="protein sequence ID" value="KJU83292.1"/>
    <property type="molecule type" value="Genomic_DNA"/>
</dbReference>
<evidence type="ECO:0000256" key="1">
    <source>
        <dbReference type="SAM" id="Phobius"/>
    </source>
</evidence>
<evidence type="ECO:0000313" key="3">
    <source>
        <dbReference type="Proteomes" id="UP000033423"/>
    </source>
</evidence>
<gene>
    <name evidence="2" type="ORF">MBAV_004513</name>
</gene>
<proteinExistence type="predicted"/>
<comment type="caution">
    <text evidence="2">The sequence shown here is derived from an EMBL/GenBank/DDBJ whole genome shotgun (WGS) entry which is preliminary data.</text>
</comment>
<protein>
    <submittedName>
        <fullName evidence="2">Uncharacterized protein</fullName>
    </submittedName>
</protein>
<keyword evidence="1" id="KW-1133">Transmembrane helix</keyword>
<keyword evidence="1" id="KW-0472">Membrane</keyword>
<reference evidence="2 3" key="1">
    <citation type="submission" date="2015-02" db="EMBL/GenBank/DDBJ databases">
        <title>Single-cell genomics of uncultivated deep-branching MTB reveals a conserved set of magnetosome genes.</title>
        <authorList>
            <person name="Kolinko S."/>
            <person name="Richter M."/>
            <person name="Glockner F.O."/>
            <person name="Brachmann A."/>
            <person name="Schuler D."/>
        </authorList>
    </citation>
    <scope>NUCLEOTIDE SEQUENCE [LARGE SCALE GENOMIC DNA]</scope>
    <source>
        <strain evidence="2">TM-1</strain>
    </source>
</reference>
<accession>A0A0F3GNB6</accession>
<name>A0A0F3GNB6_9BACT</name>
<sequence>MPLPVPDAPDITTIQLTLLTAVHVHVLLDGVTVAVLLPPAVATLWLVGVIV</sequence>